<proteinExistence type="predicted"/>
<dbReference type="EMBL" id="CP069105">
    <property type="protein sequence ID" value="QSS55802.1"/>
    <property type="molecule type" value="Genomic_DNA"/>
</dbReference>
<accession>A0A8A1LUN0</accession>
<evidence type="ECO:0000313" key="1">
    <source>
        <dbReference type="EMBL" id="QSS55802.1"/>
    </source>
</evidence>
<sequence>MKVLEQKHTGVEPCAYRRLIINDFEAAIWEGLAISLRNEVQNVCDEKCHSIFECGESGLGHGGKGHIGRCVPHNIFILMKTVDLIAIRHSCIYRRRHRWNKNYIYMDKWWFSSFQIAIEVCTKGF</sequence>
<reference evidence="1" key="1">
    <citation type="submission" date="2021-01" db="EMBL/GenBank/DDBJ databases">
        <title>Chromosome-level genome assembly of a human fungal pathogen reveals clustering of transcriptionally co-regulated genes.</title>
        <authorList>
            <person name="Voorhies M."/>
            <person name="Cohen S."/>
            <person name="Shea T.P."/>
            <person name="Petrus S."/>
            <person name="Munoz J.F."/>
            <person name="Poplawski S."/>
            <person name="Goldman W.E."/>
            <person name="Michael T."/>
            <person name="Cuomo C.A."/>
            <person name="Sil A."/>
            <person name="Beyhan S."/>
        </authorList>
    </citation>
    <scope>NUCLEOTIDE SEQUENCE</scope>
    <source>
        <strain evidence="1">H88</strain>
    </source>
</reference>
<organism evidence="1 2">
    <name type="scientific">Ajellomyces capsulatus (strain H88)</name>
    <name type="common">Darling's disease fungus</name>
    <name type="synonym">Histoplasma capsulatum</name>
    <dbReference type="NCBI Taxonomy" id="544711"/>
    <lineage>
        <taxon>Eukaryota</taxon>
        <taxon>Fungi</taxon>
        <taxon>Dikarya</taxon>
        <taxon>Ascomycota</taxon>
        <taxon>Pezizomycotina</taxon>
        <taxon>Eurotiomycetes</taxon>
        <taxon>Eurotiomycetidae</taxon>
        <taxon>Onygenales</taxon>
        <taxon>Ajellomycetaceae</taxon>
        <taxon>Histoplasma</taxon>
    </lineage>
</organism>
<dbReference type="AlphaFoldDB" id="A0A8A1LUN0"/>
<evidence type="ECO:0000313" key="2">
    <source>
        <dbReference type="Proteomes" id="UP000663419"/>
    </source>
</evidence>
<dbReference type="VEuPathDB" id="FungiDB:I7I53_03784"/>
<name>A0A8A1LUN0_AJEC8</name>
<dbReference type="Proteomes" id="UP000663419">
    <property type="component" value="Chromosome 4"/>
</dbReference>
<gene>
    <name evidence="1" type="ORF">I7I53_03784</name>
</gene>
<protein>
    <submittedName>
        <fullName evidence="1">Uncharacterized protein</fullName>
    </submittedName>
</protein>